<comment type="caution">
    <text evidence="1">The sequence shown here is derived from an EMBL/GenBank/DDBJ whole genome shotgun (WGS) entry which is preliminary data.</text>
</comment>
<organism evidence="1 2">
    <name type="scientific">Granulicella aggregans</name>
    <dbReference type="NCBI Taxonomy" id="474949"/>
    <lineage>
        <taxon>Bacteria</taxon>
        <taxon>Pseudomonadati</taxon>
        <taxon>Acidobacteriota</taxon>
        <taxon>Terriglobia</taxon>
        <taxon>Terriglobales</taxon>
        <taxon>Acidobacteriaceae</taxon>
        <taxon>Granulicella</taxon>
    </lineage>
</organism>
<protein>
    <submittedName>
        <fullName evidence="1">Uncharacterized protein</fullName>
    </submittedName>
</protein>
<accession>A0A7W7ZEY4</accession>
<evidence type="ECO:0000313" key="2">
    <source>
        <dbReference type="Proteomes" id="UP000540989"/>
    </source>
</evidence>
<name>A0A7W7ZEY4_9BACT</name>
<keyword evidence="2" id="KW-1185">Reference proteome</keyword>
<sequence length="282" mass="32420">MQTLYVRYCAFFPITRTQDIAIELLLSVTTLEEQVSRYANITLVFYTLSAYKQNYLDLCAMFSFPSRVIALDEEYPAELTRWEEIANEIKHKTQTDHRCIIRMLADFHILPVDQHRLLIGCDVFFLKVPQEVLAFTWNPVKQAKILYMADMFSFGGTLYKLRHYKPPILEGLLGDFYCLAPGVHLTEEAIKGCLRMIDDWPGGAHRWEPIPRFDDAHACEQQAAAILLHPFGGQLLPPVRYSHNTILDELAVIHTHSISNITVLLADKMKARARELLAAWPE</sequence>
<reference evidence="1 2" key="1">
    <citation type="submission" date="2020-08" db="EMBL/GenBank/DDBJ databases">
        <title>Genomic Encyclopedia of Type Strains, Phase IV (KMG-V): Genome sequencing to study the core and pangenomes of soil and plant-associated prokaryotes.</title>
        <authorList>
            <person name="Whitman W."/>
        </authorList>
    </citation>
    <scope>NUCLEOTIDE SEQUENCE [LARGE SCALE GENOMIC DNA]</scope>
    <source>
        <strain evidence="1 2">M8UP14</strain>
    </source>
</reference>
<dbReference type="RefSeq" id="WP_184218435.1">
    <property type="nucleotide sequence ID" value="NZ_JACHIP010000004.1"/>
</dbReference>
<dbReference type="Proteomes" id="UP000540989">
    <property type="component" value="Unassembled WGS sequence"/>
</dbReference>
<dbReference type="EMBL" id="JACHIP010000004">
    <property type="protein sequence ID" value="MBB5058596.1"/>
    <property type="molecule type" value="Genomic_DNA"/>
</dbReference>
<proteinExistence type="predicted"/>
<dbReference type="AlphaFoldDB" id="A0A7W7ZEY4"/>
<gene>
    <name evidence="1" type="ORF">HDF16_003310</name>
</gene>
<evidence type="ECO:0000313" key="1">
    <source>
        <dbReference type="EMBL" id="MBB5058596.1"/>
    </source>
</evidence>